<dbReference type="AlphaFoldDB" id="A0A7X9XRY7"/>
<protein>
    <submittedName>
        <fullName evidence="1">Uncharacterized protein</fullName>
    </submittedName>
</protein>
<dbReference type="Proteomes" id="UP000587880">
    <property type="component" value="Unassembled WGS sequence"/>
</dbReference>
<evidence type="ECO:0000313" key="1">
    <source>
        <dbReference type="EMBL" id="NMF07938.1"/>
    </source>
</evidence>
<dbReference type="RefSeq" id="WP_168983540.1">
    <property type="nucleotide sequence ID" value="NZ_JABAGD010000093.1"/>
</dbReference>
<accession>A0A7X9XRY7</accession>
<proteinExistence type="predicted"/>
<evidence type="ECO:0000313" key="2">
    <source>
        <dbReference type="Proteomes" id="UP000587880"/>
    </source>
</evidence>
<name>A0A7X9XRY7_CLOBE</name>
<gene>
    <name evidence="1" type="ORF">HF849_25025</name>
</gene>
<comment type="caution">
    <text evidence="1">The sequence shown here is derived from an EMBL/GenBank/DDBJ whole genome shotgun (WGS) entry which is preliminary data.</text>
</comment>
<organism evidence="1 2">
    <name type="scientific">Clostridium beijerinckii</name>
    <name type="common">Clostridium MP</name>
    <dbReference type="NCBI Taxonomy" id="1520"/>
    <lineage>
        <taxon>Bacteria</taxon>
        <taxon>Bacillati</taxon>
        <taxon>Bacillota</taxon>
        <taxon>Clostridia</taxon>
        <taxon>Eubacteriales</taxon>
        <taxon>Clostridiaceae</taxon>
        <taxon>Clostridium</taxon>
    </lineage>
</organism>
<reference evidence="1 2" key="1">
    <citation type="submission" date="2020-04" db="EMBL/GenBank/DDBJ databases">
        <authorList>
            <person name="Hitch T.C.A."/>
            <person name="Wylensek D."/>
            <person name="Clavel T."/>
        </authorList>
    </citation>
    <scope>NUCLEOTIDE SEQUENCE [LARGE SCALE GENOMIC DNA]</scope>
    <source>
        <strain evidence="1 2">WB01_NA02</strain>
    </source>
</reference>
<sequence>MLIIIIMFFLITSLAIYYKLCKYLLFIDKFINVEEIDFEDLDQDKYEILFCTKEQLQIKCGLILKFYTDNISNLNTKELKILGNEKSFNSGKCIRFFEKYEIDHIPNILIIENGIKKDYIILTSGD</sequence>
<dbReference type="EMBL" id="JABAGD010000093">
    <property type="protein sequence ID" value="NMF07938.1"/>
    <property type="molecule type" value="Genomic_DNA"/>
</dbReference>